<keyword evidence="8" id="KW-1185">Reference proteome</keyword>
<feature type="domain" description="RNA polymerase sigma-70 region 4" evidence="6">
    <location>
        <begin position="187"/>
        <end position="232"/>
    </location>
</feature>
<dbReference type="GO" id="GO:0003677">
    <property type="term" value="F:DNA binding"/>
    <property type="evidence" value="ECO:0007669"/>
    <property type="project" value="UniProtKB-KW"/>
</dbReference>
<reference evidence="7 8" key="1">
    <citation type="submission" date="2008-03" db="EMBL/GenBank/DDBJ databases">
        <title>Complete sequence of Leptothrix cholodnii SP-6.</title>
        <authorList>
            <consortium name="US DOE Joint Genome Institute"/>
            <person name="Copeland A."/>
            <person name="Lucas S."/>
            <person name="Lapidus A."/>
            <person name="Glavina del Rio T."/>
            <person name="Dalin E."/>
            <person name="Tice H."/>
            <person name="Bruce D."/>
            <person name="Goodwin L."/>
            <person name="Pitluck S."/>
            <person name="Chertkov O."/>
            <person name="Brettin T."/>
            <person name="Detter J.C."/>
            <person name="Han C."/>
            <person name="Kuske C.R."/>
            <person name="Schmutz J."/>
            <person name="Larimer F."/>
            <person name="Land M."/>
            <person name="Hauser L."/>
            <person name="Kyrpides N."/>
            <person name="Lykidis A."/>
            <person name="Emerson D."/>
            <person name="Richardson P."/>
        </authorList>
    </citation>
    <scope>NUCLEOTIDE SEQUENCE [LARGE SCALE GENOMIC DNA]</scope>
    <source>
        <strain evidence="8">ATCC 51168 / LMG 8142 / SP-6</strain>
    </source>
</reference>
<feature type="region of interest" description="Disordered" evidence="5">
    <location>
        <begin position="147"/>
        <end position="168"/>
    </location>
</feature>
<dbReference type="SUPFAM" id="SSF88659">
    <property type="entry name" value="Sigma3 and sigma4 domains of RNA polymerase sigma factors"/>
    <property type="match status" value="2"/>
</dbReference>
<keyword evidence="1" id="KW-0805">Transcription regulation</keyword>
<dbReference type="eggNOG" id="COG1191">
    <property type="taxonomic scope" value="Bacteria"/>
</dbReference>
<keyword evidence="4" id="KW-0804">Transcription</keyword>
<keyword evidence="3" id="KW-0238">DNA-binding</keyword>
<evidence type="ECO:0000256" key="4">
    <source>
        <dbReference type="ARBA" id="ARBA00023163"/>
    </source>
</evidence>
<dbReference type="Gene3D" id="1.20.140.160">
    <property type="match status" value="1"/>
</dbReference>
<dbReference type="AlphaFoldDB" id="B1Y690"/>
<protein>
    <submittedName>
        <fullName evidence="7">Putative RNA polymerase, sigma 28 subunit, FliA/WhiG family</fullName>
    </submittedName>
</protein>
<evidence type="ECO:0000313" key="7">
    <source>
        <dbReference type="EMBL" id="ACB33595.1"/>
    </source>
</evidence>
<evidence type="ECO:0000256" key="3">
    <source>
        <dbReference type="ARBA" id="ARBA00023125"/>
    </source>
</evidence>
<feature type="region of interest" description="Disordered" evidence="5">
    <location>
        <begin position="291"/>
        <end position="321"/>
    </location>
</feature>
<feature type="compositionally biased region" description="Basic and acidic residues" evidence="5">
    <location>
        <begin position="154"/>
        <end position="168"/>
    </location>
</feature>
<dbReference type="InterPro" id="IPR013324">
    <property type="entry name" value="RNA_pol_sigma_r3/r4-like"/>
</dbReference>
<dbReference type="InterPro" id="IPR013325">
    <property type="entry name" value="RNA_pol_sigma_r2"/>
</dbReference>
<evidence type="ECO:0000259" key="6">
    <source>
        <dbReference type="Pfam" id="PF04545"/>
    </source>
</evidence>
<keyword evidence="2" id="KW-0731">Sigma factor</keyword>
<feature type="compositionally biased region" description="Gly residues" evidence="5">
    <location>
        <begin position="295"/>
        <end position="305"/>
    </location>
</feature>
<dbReference type="Gene3D" id="1.10.1740.10">
    <property type="match status" value="1"/>
</dbReference>
<dbReference type="PANTHER" id="PTHR30385">
    <property type="entry name" value="SIGMA FACTOR F FLAGELLAR"/>
    <property type="match status" value="1"/>
</dbReference>
<accession>B1Y690</accession>
<dbReference type="RefSeq" id="WP_012346357.1">
    <property type="nucleotide sequence ID" value="NC_010524.1"/>
</dbReference>
<dbReference type="InterPro" id="IPR014284">
    <property type="entry name" value="RNA_pol_sigma-70_dom"/>
</dbReference>
<dbReference type="SUPFAM" id="SSF88946">
    <property type="entry name" value="Sigma2 domain of RNA polymerase sigma factors"/>
    <property type="match status" value="1"/>
</dbReference>
<dbReference type="OrthoDB" id="9799825at2"/>
<dbReference type="Proteomes" id="UP000001693">
    <property type="component" value="Chromosome"/>
</dbReference>
<dbReference type="EMBL" id="CP001013">
    <property type="protein sequence ID" value="ACB33595.1"/>
    <property type="molecule type" value="Genomic_DNA"/>
</dbReference>
<name>B1Y690_LEPCP</name>
<dbReference type="GO" id="GO:0006352">
    <property type="term" value="P:DNA-templated transcription initiation"/>
    <property type="evidence" value="ECO:0007669"/>
    <property type="project" value="InterPro"/>
</dbReference>
<dbReference type="KEGG" id="lch:Lcho_1327"/>
<dbReference type="HOGENOM" id="CLU_865445_0_0_4"/>
<gene>
    <name evidence="7" type="ordered locus">Lcho_1327</name>
</gene>
<sequence>MLSMHGATSALIARNESWVRKQASALVRRLPSNVEKADLIQVGLIAVAQSALGFKWEGDPDSEEAKEAFVRYARMRVKGAMLDELRQMDHLGRAQRRKFKVIQIARERWRARHGSDPGLAELAGVCGIAVDEISMLDQAALMAQAQSLDDDPDHENREPAHAATPRDEVEARVDTAIVMRRLEKFFATLPDRERQVIDAYLGIGMSPVELAGALRVSPSRVSQIFKAVCHRIAHHFGHADQRAPGRVAAEVATPFDELVALREAELARAADAAGPWGSLMEDALTMPEERFGNGKAAGGDTGSHPGGPEPRLVVRGNTRWG</sequence>
<evidence type="ECO:0000256" key="1">
    <source>
        <dbReference type="ARBA" id="ARBA00023015"/>
    </source>
</evidence>
<organism evidence="7 8">
    <name type="scientific">Leptothrix cholodnii (strain ATCC 51168 / LMG 8142 / SP-6)</name>
    <name type="common">Leptothrix discophora (strain SP-6)</name>
    <dbReference type="NCBI Taxonomy" id="395495"/>
    <lineage>
        <taxon>Bacteria</taxon>
        <taxon>Pseudomonadati</taxon>
        <taxon>Pseudomonadota</taxon>
        <taxon>Betaproteobacteria</taxon>
        <taxon>Burkholderiales</taxon>
        <taxon>Sphaerotilaceae</taxon>
        <taxon>Leptothrix</taxon>
    </lineage>
</organism>
<dbReference type="GO" id="GO:0016987">
    <property type="term" value="F:sigma factor activity"/>
    <property type="evidence" value="ECO:0007669"/>
    <property type="project" value="UniProtKB-KW"/>
</dbReference>
<proteinExistence type="predicted"/>
<dbReference type="STRING" id="395495.Lcho_1327"/>
<evidence type="ECO:0000256" key="5">
    <source>
        <dbReference type="SAM" id="MobiDB-lite"/>
    </source>
</evidence>
<dbReference type="InterPro" id="IPR007630">
    <property type="entry name" value="RNA_pol_sigma70_r4"/>
</dbReference>
<dbReference type="NCBIfam" id="TIGR02937">
    <property type="entry name" value="sigma70-ECF"/>
    <property type="match status" value="1"/>
</dbReference>
<dbReference type="Pfam" id="PF04545">
    <property type="entry name" value="Sigma70_r4"/>
    <property type="match status" value="1"/>
</dbReference>
<evidence type="ECO:0000313" key="8">
    <source>
        <dbReference type="Proteomes" id="UP000001693"/>
    </source>
</evidence>
<evidence type="ECO:0000256" key="2">
    <source>
        <dbReference type="ARBA" id="ARBA00023082"/>
    </source>
</evidence>